<dbReference type="AlphaFoldDB" id="A0A5C2S567"/>
<feature type="transmembrane region" description="Helical" evidence="2">
    <location>
        <begin position="99"/>
        <end position="119"/>
    </location>
</feature>
<proteinExistence type="predicted"/>
<keyword evidence="2" id="KW-1133">Transmembrane helix</keyword>
<keyword evidence="2" id="KW-0812">Transmembrane</keyword>
<evidence type="ECO:0000313" key="4">
    <source>
        <dbReference type="Proteomes" id="UP000313359"/>
    </source>
</evidence>
<organism evidence="3 4">
    <name type="scientific">Lentinus tigrinus ALCF2SS1-6</name>
    <dbReference type="NCBI Taxonomy" id="1328759"/>
    <lineage>
        <taxon>Eukaryota</taxon>
        <taxon>Fungi</taxon>
        <taxon>Dikarya</taxon>
        <taxon>Basidiomycota</taxon>
        <taxon>Agaricomycotina</taxon>
        <taxon>Agaricomycetes</taxon>
        <taxon>Polyporales</taxon>
        <taxon>Polyporaceae</taxon>
        <taxon>Lentinus</taxon>
    </lineage>
</organism>
<name>A0A5C2S567_9APHY</name>
<feature type="compositionally biased region" description="Acidic residues" evidence="1">
    <location>
        <begin position="142"/>
        <end position="153"/>
    </location>
</feature>
<gene>
    <name evidence="3" type="ORF">L227DRAFT_613191</name>
</gene>
<evidence type="ECO:0000313" key="3">
    <source>
        <dbReference type="EMBL" id="RPD58129.1"/>
    </source>
</evidence>
<feature type="region of interest" description="Disordered" evidence="1">
    <location>
        <begin position="141"/>
        <end position="171"/>
    </location>
</feature>
<reference evidence="3" key="1">
    <citation type="journal article" date="2018" name="Genome Biol. Evol.">
        <title>Genomics and development of Lentinus tigrinus, a white-rot wood-decaying mushroom with dimorphic fruiting bodies.</title>
        <authorList>
            <person name="Wu B."/>
            <person name="Xu Z."/>
            <person name="Knudson A."/>
            <person name="Carlson A."/>
            <person name="Chen N."/>
            <person name="Kovaka S."/>
            <person name="LaButti K."/>
            <person name="Lipzen A."/>
            <person name="Pennachio C."/>
            <person name="Riley R."/>
            <person name="Schakwitz W."/>
            <person name="Umezawa K."/>
            <person name="Ohm R.A."/>
            <person name="Grigoriev I.V."/>
            <person name="Nagy L.G."/>
            <person name="Gibbons J."/>
            <person name="Hibbett D."/>
        </authorList>
    </citation>
    <scope>NUCLEOTIDE SEQUENCE [LARGE SCALE GENOMIC DNA]</scope>
    <source>
        <strain evidence="3">ALCF2SS1-6</strain>
    </source>
</reference>
<keyword evidence="4" id="KW-1185">Reference proteome</keyword>
<sequence>MAVYERGKVLFHLKDTIVSGTWFTGAVVASVKIVECDPITSILLVIPSVDRENPALTEPVIIDHITINNRTELKPDQRIRLVELSEYPHMGHDDLPPSFTLTVHLGCSVVFWAFMAAYASAMSRYYDHQFAVEDLVNSMINEDTDDDDEDNDTEGNSGGMEVNAEPHTTSV</sequence>
<evidence type="ECO:0000256" key="1">
    <source>
        <dbReference type="SAM" id="MobiDB-lite"/>
    </source>
</evidence>
<dbReference type="Proteomes" id="UP000313359">
    <property type="component" value="Unassembled WGS sequence"/>
</dbReference>
<protein>
    <submittedName>
        <fullName evidence="3">Uncharacterized protein</fullName>
    </submittedName>
</protein>
<accession>A0A5C2S567</accession>
<evidence type="ECO:0000256" key="2">
    <source>
        <dbReference type="SAM" id="Phobius"/>
    </source>
</evidence>
<dbReference type="EMBL" id="ML122277">
    <property type="protein sequence ID" value="RPD58129.1"/>
    <property type="molecule type" value="Genomic_DNA"/>
</dbReference>
<keyword evidence="2" id="KW-0472">Membrane</keyword>